<organism evidence="3 4">
    <name type="scientific">Rhodoferax koreensis</name>
    <dbReference type="NCBI Taxonomy" id="1842727"/>
    <lineage>
        <taxon>Bacteria</taxon>
        <taxon>Pseudomonadati</taxon>
        <taxon>Pseudomonadota</taxon>
        <taxon>Betaproteobacteria</taxon>
        <taxon>Burkholderiales</taxon>
        <taxon>Comamonadaceae</taxon>
        <taxon>Rhodoferax</taxon>
    </lineage>
</organism>
<dbReference type="EMBL" id="CP019236">
    <property type="protein sequence ID" value="APW37537.1"/>
    <property type="molecule type" value="Genomic_DNA"/>
</dbReference>
<dbReference type="Pfam" id="PF01569">
    <property type="entry name" value="PAP2"/>
    <property type="match status" value="1"/>
</dbReference>
<feature type="domain" description="Phosphatidic acid phosphatase type 2/haloperoxidase" evidence="2">
    <location>
        <begin position="58"/>
        <end position="167"/>
    </location>
</feature>
<accession>A0A1P8JUV6</accession>
<keyword evidence="1" id="KW-1133">Transmembrane helix</keyword>
<evidence type="ECO:0000313" key="3">
    <source>
        <dbReference type="EMBL" id="APW37537.1"/>
    </source>
</evidence>
<dbReference type="PANTHER" id="PTHR14969">
    <property type="entry name" value="SPHINGOSINE-1-PHOSPHATE PHOSPHOHYDROLASE"/>
    <property type="match status" value="1"/>
</dbReference>
<gene>
    <name evidence="3" type="ORF">RD110_10340</name>
</gene>
<dbReference type="STRING" id="1842727.RD110_10340"/>
<dbReference type="InterPro" id="IPR036938">
    <property type="entry name" value="PAP2/HPO_sf"/>
</dbReference>
<feature type="transmembrane region" description="Helical" evidence="1">
    <location>
        <begin position="7"/>
        <end position="26"/>
    </location>
</feature>
<protein>
    <recommendedName>
        <fullName evidence="2">Phosphatidic acid phosphatase type 2/haloperoxidase domain-containing protein</fullName>
    </recommendedName>
</protein>
<dbReference type="InterPro" id="IPR000326">
    <property type="entry name" value="PAP2/HPO"/>
</dbReference>
<keyword evidence="1" id="KW-0812">Transmembrane</keyword>
<feature type="transmembrane region" description="Helical" evidence="1">
    <location>
        <begin position="126"/>
        <end position="146"/>
    </location>
</feature>
<keyword evidence="4" id="KW-1185">Reference proteome</keyword>
<dbReference type="Proteomes" id="UP000186609">
    <property type="component" value="Chromosome"/>
</dbReference>
<feature type="transmembrane region" description="Helical" evidence="1">
    <location>
        <begin position="152"/>
        <end position="169"/>
    </location>
</feature>
<dbReference type="Gene3D" id="1.20.144.10">
    <property type="entry name" value="Phosphatidic acid phosphatase type 2/haloperoxidase"/>
    <property type="match status" value="1"/>
</dbReference>
<feature type="transmembrane region" description="Helical" evidence="1">
    <location>
        <begin position="58"/>
        <end position="81"/>
    </location>
</feature>
<dbReference type="KEGG" id="rhy:RD110_10340"/>
<dbReference type="SUPFAM" id="SSF48317">
    <property type="entry name" value="Acid phosphatase/Vanadium-dependent haloperoxidase"/>
    <property type="match status" value="1"/>
</dbReference>
<name>A0A1P8JUV6_9BURK</name>
<feature type="transmembrane region" description="Helical" evidence="1">
    <location>
        <begin position="32"/>
        <end position="51"/>
    </location>
</feature>
<feature type="transmembrane region" description="Helical" evidence="1">
    <location>
        <begin position="101"/>
        <end position="119"/>
    </location>
</feature>
<evidence type="ECO:0000256" key="1">
    <source>
        <dbReference type="SAM" id="Phobius"/>
    </source>
</evidence>
<evidence type="ECO:0000259" key="2">
    <source>
        <dbReference type="SMART" id="SM00014"/>
    </source>
</evidence>
<reference evidence="3 4" key="1">
    <citation type="submission" date="2017-01" db="EMBL/GenBank/DDBJ databases">
        <authorList>
            <person name="Mah S.A."/>
            <person name="Swanson W.J."/>
            <person name="Moy G.W."/>
            <person name="Vacquier V.D."/>
        </authorList>
    </citation>
    <scope>NUCLEOTIDE SEQUENCE [LARGE SCALE GENOMIC DNA]</scope>
    <source>
        <strain evidence="3 4">DCY110</strain>
    </source>
</reference>
<dbReference type="AlphaFoldDB" id="A0A1P8JUV6"/>
<evidence type="ECO:0000313" key="4">
    <source>
        <dbReference type="Proteomes" id="UP000186609"/>
    </source>
</evidence>
<sequence length="193" mass="20538">MYMANEFNTQVFHGIAAIFGAAPWLLPLARGVAVGTAWLVAALVAWSLWRWPAQRRYLLVTMLACGITTLLAHYIAAKLAVPRPFVSGFGPSYISHSPTGSLPSSHAAVLMLIALMYLRRRPLRRLGAVLLLLACATGLARVFVGVHFPLDIAAGFGLGAAVAGLLHLAETAFTNGKRIPPEGTVPLRASAES</sequence>
<keyword evidence="1" id="KW-0472">Membrane</keyword>
<proteinExistence type="predicted"/>
<dbReference type="PANTHER" id="PTHR14969:SF13">
    <property type="entry name" value="AT30094P"/>
    <property type="match status" value="1"/>
</dbReference>
<dbReference type="SMART" id="SM00014">
    <property type="entry name" value="acidPPc"/>
    <property type="match status" value="1"/>
</dbReference>